<dbReference type="PANTHER" id="PTHR32309">
    <property type="entry name" value="TYROSINE-PROTEIN KINASE"/>
    <property type="match status" value="1"/>
</dbReference>
<dbReference type="Proteomes" id="UP001596028">
    <property type="component" value="Unassembled WGS sequence"/>
</dbReference>
<keyword evidence="11" id="KW-1185">Reference proteome</keyword>
<keyword evidence="5 10" id="KW-0418">Kinase</keyword>
<dbReference type="InterPro" id="IPR050445">
    <property type="entry name" value="Bact_polysacc_biosynth/exp"/>
</dbReference>
<name>A0ABV9F8B9_9BACL</name>
<sequence length="223" mass="24352">MSGSQDRIRLLTSSGANLTIAESYRTLRTNLGFAAGGAEIGTLLVTSTVPSEGKSTTVSNLAVSYAETNKKVLLVDADLRRPSLHHLFAVPPRFGLSYLLTDQCKLEEAITDTFIPNLSIIPSGPSLSNPYDCLGSSRMDDILGQLKERYDIILIDSSPVLAVSDAQLLSKKCDGVLFVIRYGQVKRTLVQKAIAQLRHADAHLLGVVLNDKKRSRQDRAYSY</sequence>
<evidence type="ECO:0000256" key="8">
    <source>
        <dbReference type="ARBA" id="ARBA00051245"/>
    </source>
</evidence>
<dbReference type="Gene3D" id="3.40.50.300">
    <property type="entry name" value="P-loop containing nucleotide triphosphate hydrolases"/>
    <property type="match status" value="1"/>
</dbReference>
<evidence type="ECO:0000256" key="2">
    <source>
        <dbReference type="ARBA" id="ARBA00011903"/>
    </source>
</evidence>
<dbReference type="EC" id="2.7.10.2" evidence="2"/>
<dbReference type="InterPro" id="IPR025669">
    <property type="entry name" value="AAA_dom"/>
</dbReference>
<dbReference type="SUPFAM" id="SSF52540">
    <property type="entry name" value="P-loop containing nucleoside triphosphate hydrolases"/>
    <property type="match status" value="1"/>
</dbReference>
<organism evidence="10 11">
    <name type="scientific">Cohnella hongkongensis</name>
    <dbReference type="NCBI Taxonomy" id="178337"/>
    <lineage>
        <taxon>Bacteria</taxon>
        <taxon>Bacillati</taxon>
        <taxon>Bacillota</taxon>
        <taxon>Bacilli</taxon>
        <taxon>Bacillales</taxon>
        <taxon>Paenibacillaceae</taxon>
        <taxon>Cohnella</taxon>
    </lineage>
</organism>
<dbReference type="NCBIfam" id="TIGR01007">
    <property type="entry name" value="eps_fam"/>
    <property type="match status" value="1"/>
</dbReference>
<protein>
    <recommendedName>
        <fullName evidence="2">non-specific protein-tyrosine kinase</fullName>
        <ecNumber evidence="2">2.7.10.2</ecNumber>
    </recommendedName>
</protein>
<dbReference type="InterPro" id="IPR005702">
    <property type="entry name" value="Wzc-like_C"/>
</dbReference>
<evidence type="ECO:0000256" key="7">
    <source>
        <dbReference type="ARBA" id="ARBA00023137"/>
    </source>
</evidence>
<keyword evidence="4" id="KW-0547">Nucleotide-binding</keyword>
<dbReference type="PANTHER" id="PTHR32309:SF13">
    <property type="entry name" value="FERRIC ENTEROBACTIN TRANSPORT PROTEIN FEPE"/>
    <property type="match status" value="1"/>
</dbReference>
<proteinExistence type="inferred from homology"/>
<reference evidence="11" key="1">
    <citation type="journal article" date="2019" name="Int. J. Syst. Evol. Microbiol.">
        <title>The Global Catalogue of Microorganisms (GCM) 10K type strain sequencing project: providing services to taxonomists for standard genome sequencing and annotation.</title>
        <authorList>
            <consortium name="The Broad Institute Genomics Platform"/>
            <consortium name="The Broad Institute Genome Sequencing Center for Infectious Disease"/>
            <person name="Wu L."/>
            <person name="Ma J."/>
        </authorList>
    </citation>
    <scope>NUCLEOTIDE SEQUENCE [LARGE SCALE GENOMIC DNA]</scope>
    <source>
        <strain evidence="11">CCUG 49571</strain>
    </source>
</reference>
<feature type="domain" description="AAA" evidence="9">
    <location>
        <begin position="53"/>
        <end position="180"/>
    </location>
</feature>
<evidence type="ECO:0000256" key="4">
    <source>
        <dbReference type="ARBA" id="ARBA00022741"/>
    </source>
</evidence>
<evidence type="ECO:0000256" key="5">
    <source>
        <dbReference type="ARBA" id="ARBA00022777"/>
    </source>
</evidence>
<dbReference type="EMBL" id="JBHSEP010000002">
    <property type="protein sequence ID" value="MFC4597463.1"/>
    <property type="molecule type" value="Genomic_DNA"/>
</dbReference>
<comment type="similarity">
    <text evidence="1">Belongs to the CpsD/CapB family.</text>
</comment>
<evidence type="ECO:0000256" key="1">
    <source>
        <dbReference type="ARBA" id="ARBA00007316"/>
    </source>
</evidence>
<dbReference type="RefSeq" id="WP_378092678.1">
    <property type="nucleotide sequence ID" value="NZ_JBHSEP010000002.1"/>
</dbReference>
<comment type="caution">
    <text evidence="10">The sequence shown here is derived from an EMBL/GenBank/DDBJ whole genome shotgun (WGS) entry which is preliminary data.</text>
</comment>
<accession>A0ABV9F8B9</accession>
<evidence type="ECO:0000259" key="9">
    <source>
        <dbReference type="Pfam" id="PF13614"/>
    </source>
</evidence>
<evidence type="ECO:0000313" key="10">
    <source>
        <dbReference type="EMBL" id="MFC4597463.1"/>
    </source>
</evidence>
<dbReference type="Pfam" id="PF13614">
    <property type="entry name" value="AAA_31"/>
    <property type="match status" value="1"/>
</dbReference>
<evidence type="ECO:0000313" key="11">
    <source>
        <dbReference type="Proteomes" id="UP001596028"/>
    </source>
</evidence>
<gene>
    <name evidence="10" type="ORF">ACFO3S_04385</name>
</gene>
<dbReference type="InterPro" id="IPR027417">
    <property type="entry name" value="P-loop_NTPase"/>
</dbReference>
<evidence type="ECO:0000256" key="6">
    <source>
        <dbReference type="ARBA" id="ARBA00022840"/>
    </source>
</evidence>
<keyword evidence="3 10" id="KW-0808">Transferase</keyword>
<dbReference type="GO" id="GO:0004715">
    <property type="term" value="F:non-membrane spanning protein tyrosine kinase activity"/>
    <property type="evidence" value="ECO:0007669"/>
    <property type="project" value="UniProtKB-EC"/>
</dbReference>
<evidence type="ECO:0000256" key="3">
    <source>
        <dbReference type="ARBA" id="ARBA00022679"/>
    </source>
</evidence>
<comment type="catalytic activity">
    <reaction evidence="8">
        <text>L-tyrosyl-[protein] + ATP = O-phospho-L-tyrosyl-[protein] + ADP + H(+)</text>
        <dbReference type="Rhea" id="RHEA:10596"/>
        <dbReference type="Rhea" id="RHEA-COMP:10136"/>
        <dbReference type="Rhea" id="RHEA-COMP:20101"/>
        <dbReference type="ChEBI" id="CHEBI:15378"/>
        <dbReference type="ChEBI" id="CHEBI:30616"/>
        <dbReference type="ChEBI" id="CHEBI:46858"/>
        <dbReference type="ChEBI" id="CHEBI:61978"/>
        <dbReference type="ChEBI" id="CHEBI:456216"/>
        <dbReference type="EC" id="2.7.10.2"/>
    </reaction>
</comment>
<keyword evidence="7" id="KW-0829">Tyrosine-protein kinase</keyword>
<dbReference type="CDD" id="cd05387">
    <property type="entry name" value="BY-kinase"/>
    <property type="match status" value="1"/>
</dbReference>
<keyword evidence="6" id="KW-0067">ATP-binding</keyword>